<dbReference type="Gene3D" id="3.30.1330.40">
    <property type="entry name" value="RutC-like"/>
    <property type="match status" value="1"/>
</dbReference>
<gene>
    <name evidence="3" type="ORF">AFM12_01670</name>
</gene>
<protein>
    <submittedName>
        <fullName evidence="3">Uncharacterized protein</fullName>
    </submittedName>
</protein>
<dbReference type="PANTHER" id="PTHR11803">
    <property type="entry name" value="2-IMINOBUTANOATE/2-IMINOPROPANOATE DEAMINASE RIDA"/>
    <property type="match status" value="1"/>
</dbReference>
<reference evidence="3 4" key="1">
    <citation type="submission" date="2015-07" db="EMBL/GenBank/DDBJ databases">
        <title>The draft genome sequence of Leadbetterella sp. JN14-9.</title>
        <authorList>
            <person name="Liu Y."/>
            <person name="Du J."/>
            <person name="Shao Z."/>
        </authorList>
    </citation>
    <scope>NUCLEOTIDE SEQUENCE [LARGE SCALE GENOMIC DNA]</scope>
    <source>
        <strain evidence="3 4">JN14-9</strain>
    </source>
</reference>
<keyword evidence="4" id="KW-1185">Reference proteome</keyword>
<dbReference type="GO" id="GO:0005829">
    <property type="term" value="C:cytosol"/>
    <property type="evidence" value="ECO:0007669"/>
    <property type="project" value="TreeGrafter"/>
</dbReference>
<comment type="caution">
    <text evidence="3">The sequence shown here is derived from an EMBL/GenBank/DDBJ whole genome shotgun (WGS) entry which is preliminary data.</text>
</comment>
<sequence>MKFNIAKIQIYSILLVNTFTISFHSQAQELELKGNPKSIISSTASVPSDYAVFYTSGFTAGALDPTLEDGNYAKYGNTETQALNILEKIKTTLAESGYSLTNVFSMHVFVAPDTQSGQYDFVGWNNAYKQYFGNEENPSKPVRATVGVATLVNPHKFIEIEVIAAKKPD</sequence>
<dbReference type="InterPro" id="IPR035959">
    <property type="entry name" value="RutC-like_sf"/>
</dbReference>
<dbReference type="SUPFAM" id="SSF55298">
    <property type="entry name" value="YjgF-like"/>
    <property type="match status" value="1"/>
</dbReference>
<dbReference type="InterPro" id="IPR006175">
    <property type="entry name" value="YjgF/YER057c/UK114"/>
</dbReference>
<dbReference type="PROSITE" id="PS01094">
    <property type="entry name" value="UPF0076"/>
    <property type="match status" value="1"/>
</dbReference>
<feature type="chain" id="PRO_5006026334" evidence="2">
    <location>
        <begin position="28"/>
        <end position="169"/>
    </location>
</feature>
<dbReference type="InterPro" id="IPR019897">
    <property type="entry name" value="RidA_CS"/>
</dbReference>
<dbReference type="Pfam" id="PF01042">
    <property type="entry name" value="Ribonuc_L-PSP"/>
    <property type="match status" value="1"/>
</dbReference>
<evidence type="ECO:0000256" key="1">
    <source>
        <dbReference type="ARBA" id="ARBA00010552"/>
    </source>
</evidence>
<organism evidence="3 4">
    <name type="scientific">Jiulongibacter sediminis</name>
    <dbReference type="NCBI Taxonomy" id="1605367"/>
    <lineage>
        <taxon>Bacteria</taxon>
        <taxon>Pseudomonadati</taxon>
        <taxon>Bacteroidota</taxon>
        <taxon>Cytophagia</taxon>
        <taxon>Cytophagales</taxon>
        <taxon>Leadbetterellaceae</taxon>
        <taxon>Jiulongibacter</taxon>
    </lineage>
</organism>
<dbReference type="GO" id="GO:0019239">
    <property type="term" value="F:deaminase activity"/>
    <property type="evidence" value="ECO:0007669"/>
    <property type="project" value="TreeGrafter"/>
</dbReference>
<dbReference type="EMBL" id="LGTQ01000005">
    <property type="protein sequence ID" value="KPM49356.1"/>
    <property type="molecule type" value="Genomic_DNA"/>
</dbReference>
<evidence type="ECO:0000313" key="3">
    <source>
        <dbReference type="EMBL" id="KPM49356.1"/>
    </source>
</evidence>
<feature type="signal peptide" evidence="2">
    <location>
        <begin position="1"/>
        <end position="27"/>
    </location>
</feature>
<dbReference type="STRING" id="1605367.AFM12_01670"/>
<proteinExistence type="inferred from homology"/>
<dbReference type="Proteomes" id="UP000050454">
    <property type="component" value="Unassembled WGS sequence"/>
</dbReference>
<evidence type="ECO:0000256" key="2">
    <source>
        <dbReference type="SAM" id="SignalP"/>
    </source>
</evidence>
<comment type="similarity">
    <text evidence="1">Belongs to the RutC family.</text>
</comment>
<evidence type="ECO:0000313" key="4">
    <source>
        <dbReference type="Proteomes" id="UP000050454"/>
    </source>
</evidence>
<accession>A0A0N8HA71</accession>
<dbReference type="AlphaFoldDB" id="A0A0N8HA71"/>
<dbReference type="OrthoDB" id="9803101at2"/>
<name>A0A0N8HA71_9BACT</name>
<dbReference type="PANTHER" id="PTHR11803:SF59">
    <property type="entry name" value="ENDORIBONUCLEASE"/>
    <property type="match status" value="1"/>
</dbReference>
<keyword evidence="2" id="KW-0732">Signal</keyword>
<dbReference type="RefSeq" id="WP_055143540.1">
    <property type="nucleotide sequence ID" value="NZ_JXSZ01000005.1"/>
</dbReference>